<dbReference type="InterPro" id="IPR002110">
    <property type="entry name" value="Ankyrin_rpt"/>
</dbReference>
<feature type="repeat" description="ANK" evidence="3">
    <location>
        <begin position="166"/>
        <end position="198"/>
    </location>
</feature>
<dbReference type="PROSITE" id="PS50088">
    <property type="entry name" value="ANK_REPEAT"/>
    <property type="match status" value="1"/>
</dbReference>
<protein>
    <recommendedName>
        <fullName evidence="6">Ankyrin repeat protein</fullName>
    </recommendedName>
</protein>
<evidence type="ECO:0000313" key="4">
    <source>
        <dbReference type="EMBL" id="KAL3402671.1"/>
    </source>
</evidence>
<dbReference type="Proteomes" id="UP001627154">
    <property type="component" value="Unassembled WGS sequence"/>
</dbReference>
<accession>A0ABD2XDB8</accession>
<dbReference type="EMBL" id="JBJJXI010000034">
    <property type="protein sequence ID" value="KAL3402671.1"/>
    <property type="molecule type" value="Genomic_DNA"/>
</dbReference>
<evidence type="ECO:0000256" key="1">
    <source>
        <dbReference type="ARBA" id="ARBA00022737"/>
    </source>
</evidence>
<dbReference type="SMART" id="SM00248">
    <property type="entry name" value="ANK"/>
    <property type="match status" value="2"/>
</dbReference>
<dbReference type="PROSITE" id="PS50297">
    <property type="entry name" value="ANK_REP_REGION"/>
    <property type="match status" value="1"/>
</dbReference>
<evidence type="ECO:0000256" key="3">
    <source>
        <dbReference type="PROSITE-ProRule" id="PRU00023"/>
    </source>
</evidence>
<dbReference type="AlphaFoldDB" id="A0ABD2XDB8"/>
<sequence>MAEDNKNCLNTLQSSNEGVAYRQIGEMNHQFLGEVCYLIRNYEGDLPNLREIFQPEAIDWILKESVDQYYISIIDFVIETGYKDEPEIDVDGKTILRRCTPIHNALENDIAFIIPELFQIYDRFDLNYADEGGMTHFHLACQFGCVDEVKKFLEAGQNPYCIAEKTGDSPLHFALANEHKNVAELLLRNGADPNLADEDGWTPLHVICLMDRGAELLPIDSSRSTKKLTRW</sequence>
<evidence type="ECO:0008006" key="6">
    <source>
        <dbReference type="Google" id="ProtNLM"/>
    </source>
</evidence>
<comment type="caution">
    <text evidence="4">The sequence shown here is derived from an EMBL/GenBank/DDBJ whole genome shotgun (WGS) entry which is preliminary data.</text>
</comment>
<dbReference type="Pfam" id="PF12796">
    <property type="entry name" value="Ank_2"/>
    <property type="match status" value="1"/>
</dbReference>
<dbReference type="PANTHER" id="PTHR24171">
    <property type="entry name" value="ANKYRIN REPEAT DOMAIN-CONTAINING PROTEIN 39-RELATED"/>
    <property type="match status" value="1"/>
</dbReference>
<dbReference type="InterPro" id="IPR036770">
    <property type="entry name" value="Ankyrin_rpt-contain_sf"/>
</dbReference>
<evidence type="ECO:0000256" key="2">
    <source>
        <dbReference type="ARBA" id="ARBA00023043"/>
    </source>
</evidence>
<dbReference type="Gene3D" id="1.25.40.20">
    <property type="entry name" value="Ankyrin repeat-containing domain"/>
    <property type="match status" value="1"/>
</dbReference>
<name>A0ABD2XDB8_9HYME</name>
<dbReference type="SUPFAM" id="SSF48403">
    <property type="entry name" value="Ankyrin repeat"/>
    <property type="match status" value="1"/>
</dbReference>
<keyword evidence="5" id="KW-1185">Reference proteome</keyword>
<gene>
    <name evidence="4" type="ORF">TKK_004596</name>
</gene>
<keyword evidence="1" id="KW-0677">Repeat</keyword>
<proteinExistence type="predicted"/>
<keyword evidence="2 3" id="KW-0040">ANK repeat</keyword>
<reference evidence="4 5" key="1">
    <citation type="journal article" date="2024" name="bioRxiv">
        <title>A reference genome for Trichogramma kaykai: A tiny desert-dwelling parasitoid wasp with competing sex-ratio distorters.</title>
        <authorList>
            <person name="Culotta J."/>
            <person name="Lindsey A.R."/>
        </authorList>
    </citation>
    <scope>NUCLEOTIDE SEQUENCE [LARGE SCALE GENOMIC DNA]</scope>
    <source>
        <strain evidence="4 5">KSX58</strain>
    </source>
</reference>
<organism evidence="4 5">
    <name type="scientific">Trichogramma kaykai</name>
    <dbReference type="NCBI Taxonomy" id="54128"/>
    <lineage>
        <taxon>Eukaryota</taxon>
        <taxon>Metazoa</taxon>
        <taxon>Ecdysozoa</taxon>
        <taxon>Arthropoda</taxon>
        <taxon>Hexapoda</taxon>
        <taxon>Insecta</taxon>
        <taxon>Pterygota</taxon>
        <taxon>Neoptera</taxon>
        <taxon>Endopterygota</taxon>
        <taxon>Hymenoptera</taxon>
        <taxon>Apocrita</taxon>
        <taxon>Proctotrupomorpha</taxon>
        <taxon>Chalcidoidea</taxon>
        <taxon>Trichogrammatidae</taxon>
        <taxon>Trichogramma</taxon>
    </lineage>
</organism>
<evidence type="ECO:0000313" key="5">
    <source>
        <dbReference type="Proteomes" id="UP001627154"/>
    </source>
</evidence>